<name>A0ABX4YIU7_9LEPT</name>
<comment type="caution">
    <text evidence="1">The sequence shown here is derived from an EMBL/GenBank/DDBJ whole genome shotgun (WGS) entry which is preliminary data.</text>
</comment>
<dbReference type="PANTHER" id="PTHR37953">
    <property type="entry name" value="UPF0127 PROTEIN MJ1496"/>
    <property type="match status" value="1"/>
</dbReference>
<dbReference type="Pfam" id="PF02643">
    <property type="entry name" value="DUF192"/>
    <property type="match status" value="1"/>
</dbReference>
<proteinExistence type="predicted"/>
<protein>
    <submittedName>
        <fullName evidence="1">DUF192 domain-containing protein</fullName>
    </submittedName>
</protein>
<evidence type="ECO:0000313" key="2">
    <source>
        <dbReference type="Proteomes" id="UP000094669"/>
    </source>
</evidence>
<dbReference type="InterPro" id="IPR003795">
    <property type="entry name" value="DUF192"/>
</dbReference>
<reference evidence="1" key="1">
    <citation type="submission" date="2018-01" db="EMBL/GenBank/DDBJ databases">
        <title>Genomic characterization of Leptospira inadai serogroup Lyme isolated from captured rat in Brazil and comparative analysis with human reference strain.</title>
        <authorList>
            <person name="Moreno L.Z."/>
            <person name="Loureiro A.P."/>
            <person name="Miraglia F."/>
            <person name="Kremer F.S."/>
            <person name="Eslabao M.R."/>
            <person name="Dellagostin O.A."/>
            <person name="Lilenbaum W."/>
            <person name="Moreno A.M."/>
        </authorList>
    </citation>
    <scope>NUCLEOTIDE SEQUENCE [LARGE SCALE GENOMIC DNA]</scope>
    <source>
        <strain evidence="1">M34/99</strain>
    </source>
</reference>
<evidence type="ECO:0000313" key="1">
    <source>
        <dbReference type="EMBL" id="PNV75192.1"/>
    </source>
</evidence>
<dbReference type="RefSeq" id="WP_010411863.1">
    <property type="nucleotide sequence ID" value="NZ_MCRM02000008.1"/>
</dbReference>
<gene>
    <name evidence="1" type="ORF">BES34_009925</name>
</gene>
<accession>A0ABX4YIU7</accession>
<dbReference type="EMBL" id="MCRM02000008">
    <property type="protein sequence ID" value="PNV75192.1"/>
    <property type="molecule type" value="Genomic_DNA"/>
</dbReference>
<dbReference type="Proteomes" id="UP000094669">
    <property type="component" value="Unassembled WGS sequence"/>
</dbReference>
<sequence length="152" mass="17702">MKPSVFAVIFFLLLFPAAGRGEYQSPIYLEKAVIYVNEHPLVVEIANTEPSRQRGLMFRKKLPENEGMLFIFPSEDYLTFWMKNTLIPLSIAYFNKDKRMVDTYEMEPNQTKTLYHSSEKVLYALEANKGWFAKKGLGRFAVLKMESRFIGK</sequence>
<dbReference type="PANTHER" id="PTHR37953:SF1">
    <property type="entry name" value="UPF0127 PROTEIN MJ1496"/>
    <property type="match status" value="1"/>
</dbReference>
<dbReference type="Gene3D" id="2.60.120.1140">
    <property type="entry name" value="Protein of unknown function DUF192"/>
    <property type="match status" value="1"/>
</dbReference>
<organism evidence="1 2">
    <name type="scientific">Leptospira inadai serovar Lyme</name>
    <dbReference type="NCBI Taxonomy" id="293084"/>
    <lineage>
        <taxon>Bacteria</taxon>
        <taxon>Pseudomonadati</taxon>
        <taxon>Spirochaetota</taxon>
        <taxon>Spirochaetia</taxon>
        <taxon>Leptospirales</taxon>
        <taxon>Leptospiraceae</taxon>
        <taxon>Leptospira</taxon>
    </lineage>
</organism>
<dbReference type="InterPro" id="IPR038695">
    <property type="entry name" value="Saro_0823-like_sf"/>
</dbReference>
<keyword evidence="2" id="KW-1185">Reference proteome</keyword>